<organism evidence="7">
    <name type="scientific">hydrothermal vent metagenome</name>
    <dbReference type="NCBI Taxonomy" id="652676"/>
    <lineage>
        <taxon>unclassified sequences</taxon>
        <taxon>metagenomes</taxon>
        <taxon>ecological metagenomes</taxon>
    </lineage>
</organism>
<dbReference type="EMBL" id="UOFG01000140">
    <property type="protein sequence ID" value="VAW61186.1"/>
    <property type="molecule type" value="Genomic_DNA"/>
</dbReference>
<dbReference type="InterPro" id="IPR004960">
    <property type="entry name" value="LipA_acyltrans"/>
</dbReference>
<dbReference type="GO" id="GO:0008610">
    <property type="term" value="P:lipid biosynthetic process"/>
    <property type="evidence" value="ECO:0007669"/>
    <property type="project" value="UniProtKB-ARBA"/>
</dbReference>
<name>A0A3B0XYC5_9ZZZZ</name>
<dbReference type="CDD" id="cd07984">
    <property type="entry name" value="LPLAT_LABLAT-like"/>
    <property type="match status" value="1"/>
</dbReference>
<protein>
    <submittedName>
        <fullName evidence="7">Lipid A biosynthesis lauroyl acyltransferase</fullName>
        <ecNumber evidence="7">2.3.1.241</ecNumber>
    </submittedName>
</protein>
<evidence type="ECO:0000256" key="5">
    <source>
        <dbReference type="ARBA" id="ARBA00023136"/>
    </source>
</evidence>
<evidence type="ECO:0000256" key="2">
    <source>
        <dbReference type="ARBA" id="ARBA00022475"/>
    </source>
</evidence>
<dbReference type="GO" id="GO:0005886">
    <property type="term" value="C:plasma membrane"/>
    <property type="evidence" value="ECO:0007669"/>
    <property type="project" value="UniProtKB-SubCell"/>
</dbReference>
<dbReference type="AlphaFoldDB" id="A0A3B0XYC5"/>
<keyword evidence="5" id="KW-0472">Membrane</keyword>
<evidence type="ECO:0000313" key="7">
    <source>
        <dbReference type="EMBL" id="VAW61186.1"/>
    </source>
</evidence>
<dbReference type="GO" id="GO:1901137">
    <property type="term" value="P:carbohydrate derivative biosynthetic process"/>
    <property type="evidence" value="ECO:0007669"/>
    <property type="project" value="UniProtKB-ARBA"/>
</dbReference>
<gene>
    <name evidence="7" type="ORF">MNBD_GAMMA11-1192</name>
</gene>
<sequence length="321" mass="36564">MKQRKPENIAPIKSTLAYDARFKSDYLKPMYWGTWCSIALLWIVKQMSGAMQDALANLVGDILRNVSTKRMRIARKNIELCFPELSEEEKKALIRKNYRHQARSILHLGVLWWSSMPALEKRIAMKGQQYIDEALDNGRGAIIMPAHSMGLEAAVSAVAMRYFSSGVFKPLKNKLVDWFVANGRMRHGGYVYAREAGLRPIIKDARAGSTTIYLSDEDLGAERSLFAPFFGVEKASVPVLGRLAKSCRADVFPCMTCYDEKTHQYIVHILPALDNFPSGDDYTDTLAMNKALEEAIRICPSQYFWILKLFKTRPEGEQRFY</sequence>
<reference evidence="7" key="1">
    <citation type="submission" date="2018-06" db="EMBL/GenBank/DDBJ databases">
        <authorList>
            <person name="Zhirakovskaya E."/>
        </authorList>
    </citation>
    <scope>NUCLEOTIDE SEQUENCE</scope>
</reference>
<dbReference type="PANTHER" id="PTHR30606">
    <property type="entry name" value="LIPID A BIOSYNTHESIS LAUROYL ACYLTRANSFERASE"/>
    <property type="match status" value="1"/>
</dbReference>
<comment type="subcellular location">
    <subcellularLocation>
        <location evidence="1">Cell inner membrane</location>
    </subcellularLocation>
</comment>
<keyword evidence="2" id="KW-1003">Cell membrane</keyword>
<accession>A0A3B0XYC5</accession>
<keyword evidence="3" id="KW-0997">Cell inner membrane</keyword>
<dbReference type="EC" id="2.3.1.241" evidence="7"/>
<dbReference type="PIRSF" id="PIRSF026649">
    <property type="entry name" value="MsbB"/>
    <property type="match status" value="1"/>
</dbReference>
<dbReference type="PANTHER" id="PTHR30606:SF4">
    <property type="entry name" value="LIPID A BIOSYNTHESIS MYRISTOYLTRANSFERASE"/>
    <property type="match status" value="1"/>
</dbReference>
<evidence type="ECO:0000256" key="1">
    <source>
        <dbReference type="ARBA" id="ARBA00004533"/>
    </source>
</evidence>
<keyword evidence="4 7" id="KW-0808">Transferase</keyword>
<evidence type="ECO:0000256" key="4">
    <source>
        <dbReference type="ARBA" id="ARBA00022679"/>
    </source>
</evidence>
<proteinExistence type="predicted"/>
<evidence type="ECO:0000256" key="6">
    <source>
        <dbReference type="ARBA" id="ARBA00023315"/>
    </source>
</evidence>
<dbReference type="Pfam" id="PF03279">
    <property type="entry name" value="Lip_A_acyltrans"/>
    <property type="match status" value="1"/>
</dbReference>
<evidence type="ECO:0000256" key="3">
    <source>
        <dbReference type="ARBA" id="ARBA00022519"/>
    </source>
</evidence>
<dbReference type="GO" id="GO:0008913">
    <property type="term" value="F:Kdo2-lipid IVA acyltransferase activity"/>
    <property type="evidence" value="ECO:0007669"/>
    <property type="project" value="UniProtKB-EC"/>
</dbReference>
<keyword evidence="6 7" id="KW-0012">Acyltransferase</keyword>